<dbReference type="AlphaFoldDB" id="A0A6B2R0B4"/>
<sequence length="513" mass="55085">MNPIDLEIYWNRLISITDEAGAALKRTSFSTVVRESNDFACVLLDTQARLIAQSSLSIPGFIGTAPLSLQGMLKVFPKETLRPGDILFTNDPWIGTGHLPDATMAAPIFLKGKLIAFAIAVAHLSDIGGRQWSADANELYEEGIRFPVIKLAEQGRFNTLVMQMLETNVRLPQQVRGDIEAQVGALGVAERRLVEMLEEYGLDDIEEISQAIFNASKEAALRELRLIPPGVYHGSVESDGFDEKVSIQATITVTHEGVTVDYSGSSPQVRYGINETFNHTYAYTIFPFKCLLSPGLPNNDGFTRLFKVIAPEGTIVNARPPAAVGARHLIGHQLQAAVFEALASVLPDRVQADSGTPLWSVLLRGVDVHKGKSFSTILFFNGGMGAMSDRDGPPAAGFPANISNTPIEVAETLAPVVFGQKSLADGSGGQGMHQGGLGQVVSFTSRWPGRLRVSLLTDRTRIPAKGIRGGQAGKVGHVYLNGRPVDNPKSVVDMKEGDTLELALPGGGGYGQS</sequence>
<reference evidence="2" key="1">
    <citation type="submission" date="2020-02" db="EMBL/GenBank/DDBJ databases">
        <authorList>
            <person name="Chen W.-M."/>
        </authorList>
    </citation>
    <scope>NUCLEOTIDE SEQUENCE</scope>
    <source>
        <strain evidence="2">NBD-18</strain>
    </source>
</reference>
<dbReference type="GO" id="GO:0006749">
    <property type="term" value="P:glutathione metabolic process"/>
    <property type="evidence" value="ECO:0007669"/>
    <property type="project" value="TreeGrafter"/>
</dbReference>
<dbReference type="PANTHER" id="PTHR11365">
    <property type="entry name" value="5-OXOPROLINASE RELATED"/>
    <property type="match status" value="1"/>
</dbReference>
<comment type="caution">
    <text evidence="2">The sequence shown here is derived from an EMBL/GenBank/DDBJ whole genome shotgun (WGS) entry which is preliminary data.</text>
</comment>
<evidence type="ECO:0000313" key="2">
    <source>
        <dbReference type="EMBL" id="NDY82849.1"/>
    </source>
</evidence>
<protein>
    <submittedName>
        <fullName evidence="2">Hydantoinase B/oxoprolinase family protein</fullName>
    </submittedName>
</protein>
<organism evidence="2">
    <name type="scientific">Sheuella amnicola</name>
    <dbReference type="NCBI Taxonomy" id="2707330"/>
    <lineage>
        <taxon>Bacteria</taxon>
        <taxon>Pseudomonadati</taxon>
        <taxon>Pseudomonadota</taxon>
        <taxon>Betaproteobacteria</taxon>
        <taxon>Burkholderiales</taxon>
        <taxon>Alcaligenaceae</taxon>
        <taxon>Sheuella</taxon>
    </lineage>
</organism>
<dbReference type="RefSeq" id="WP_163652708.1">
    <property type="nucleotide sequence ID" value="NZ_JAAGRN010000003.1"/>
</dbReference>
<dbReference type="InterPro" id="IPR003692">
    <property type="entry name" value="Hydantoinase_B"/>
</dbReference>
<proteinExistence type="predicted"/>
<gene>
    <name evidence="2" type="ORF">G3I67_06350</name>
</gene>
<dbReference type="InterPro" id="IPR045079">
    <property type="entry name" value="Oxoprolinase-like"/>
</dbReference>
<accession>A0A6B2R0B4</accession>
<dbReference type="GO" id="GO:0005829">
    <property type="term" value="C:cytosol"/>
    <property type="evidence" value="ECO:0007669"/>
    <property type="project" value="TreeGrafter"/>
</dbReference>
<dbReference type="GO" id="GO:0017168">
    <property type="term" value="F:5-oxoprolinase (ATP-hydrolyzing) activity"/>
    <property type="evidence" value="ECO:0007669"/>
    <property type="project" value="TreeGrafter"/>
</dbReference>
<dbReference type="EMBL" id="JAAGRN010000003">
    <property type="protein sequence ID" value="NDY82849.1"/>
    <property type="molecule type" value="Genomic_DNA"/>
</dbReference>
<evidence type="ECO:0000259" key="1">
    <source>
        <dbReference type="Pfam" id="PF02538"/>
    </source>
</evidence>
<name>A0A6B2R0B4_9BURK</name>
<dbReference type="Pfam" id="PF02538">
    <property type="entry name" value="Hydantoinase_B"/>
    <property type="match status" value="1"/>
</dbReference>
<dbReference type="PANTHER" id="PTHR11365:SF23">
    <property type="entry name" value="HYPOTHETICAL 5-OXOPROLINASE (EUROFUNG)-RELATED"/>
    <property type="match status" value="1"/>
</dbReference>
<feature type="domain" description="Hydantoinase B/oxoprolinase" evidence="1">
    <location>
        <begin position="2"/>
        <end position="512"/>
    </location>
</feature>